<evidence type="ECO:0000313" key="8">
    <source>
        <dbReference type="Ensembl" id="ENSHHUP00000020036.1"/>
    </source>
</evidence>
<reference evidence="9" key="1">
    <citation type="submission" date="2018-06" db="EMBL/GenBank/DDBJ databases">
        <title>Genome assembly of Danube salmon.</title>
        <authorList>
            <person name="Macqueen D.J."/>
            <person name="Gundappa M.K."/>
        </authorList>
    </citation>
    <scope>NUCLEOTIDE SEQUENCE [LARGE SCALE GENOMIC DNA]</scope>
</reference>
<dbReference type="Ensembl" id="ENSHHUT00000020780.1">
    <property type="protein sequence ID" value="ENSHHUP00000020036.1"/>
    <property type="gene ID" value="ENSHHUG00000012547.1"/>
</dbReference>
<evidence type="ECO:0000256" key="1">
    <source>
        <dbReference type="ARBA" id="ARBA00004141"/>
    </source>
</evidence>
<evidence type="ECO:0000256" key="3">
    <source>
        <dbReference type="ARBA" id="ARBA00022989"/>
    </source>
</evidence>
<dbReference type="Proteomes" id="UP000314982">
    <property type="component" value="Unassembled WGS sequence"/>
</dbReference>
<name>A0A4W5L4C5_9TELE</name>
<evidence type="ECO:0000256" key="6">
    <source>
        <dbReference type="SAM" id="Phobius"/>
    </source>
</evidence>
<dbReference type="Pfam" id="PF03798">
    <property type="entry name" value="TRAM_LAG1_CLN8"/>
    <property type="match status" value="1"/>
</dbReference>
<dbReference type="GO" id="GO:0016020">
    <property type="term" value="C:membrane"/>
    <property type="evidence" value="ECO:0007669"/>
    <property type="project" value="UniProtKB-SubCell"/>
</dbReference>
<dbReference type="PROSITE" id="PS50922">
    <property type="entry name" value="TLC"/>
    <property type="match status" value="1"/>
</dbReference>
<feature type="transmembrane region" description="Helical" evidence="6">
    <location>
        <begin position="106"/>
        <end position="126"/>
    </location>
</feature>
<evidence type="ECO:0000256" key="2">
    <source>
        <dbReference type="ARBA" id="ARBA00022692"/>
    </source>
</evidence>
<evidence type="ECO:0000256" key="5">
    <source>
        <dbReference type="PROSITE-ProRule" id="PRU00205"/>
    </source>
</evidence>
<keyword evidence="2 5" id="KW-0812">Transmembrane</keyword>
<evidence type="ECO:0000313" key="9">
    <source>
        <dbReference type="Proteomes" id="UP000314982"/>
    </source>
</evidence>
<keyword evidence="3 6" id="KW-1133">Transmembrane helix</keyword>
<dbReference type="InterPro" id="IPR006634">
    <property type="entry name" value="TLC-dom"/>
</dbReference>
<organism evidence="8 9">
    <name type="scientific">Hucho hucho</name>
    <name type="common">huchen</name>
    <dbReference type="NCBI Taxonomy" id="62062"/>
    <lineage>
        <taxon>Eukaryota</taxon>
        <taxon>Metazoa</taxon>
        <taxon>Chordata</taxon>
        <taxon>Craniata</taxon>
        <taxon>Vertebrata</taxon>
        <taxon>Euteleostomi</taxon>
        <taxon>Actinopterygii</taxon>
        <taxon>Neopterygii</taxon>
        <taxon>Teleostei</taxon>
        <taxon>Protacanthopterygii</taxon>
        <taxon>Salmoniformes</taxon>
        <taxon>Salmonidae</taxon>
        <taxon>Salmoninae</taxon>
        <taxon>Hucho</taxon>
    </lineage>
</organism>
<dbReference type="STRING" id="62062.ENSHHUP00000020036"/>
<reference evidence="8" key="3">
    <citation type="submission" date="2025-09" db="UniProtKB">
        <authorList>
            <consortium name="Ensembl"/>
        </authorList>
    </citation>
    <scope>IDENTIFICATION</scope>
</reference>
<feature type="domain" description="TLC" evidence="7">
    <location>
        <begin position="17"/>
        <end position="133"/>
    </location>
</feature>
<evidence type="ECO:0000256" key="4">
    <source>
        <dbReference type="ARBA" id="ARBA00023136"/>
    </source>
</evidence>
<keyword evidence="9" id="KW-1185">Reference proteome</keyword>
<dbReference type="GeneTree" id="ENSGT01000000214789"/>
<protein>
    <recommendedName>
        <fullName evidence="7">TLC domain-containing protein</fullName>
    </recommendedName>
</protein>
<accession>A0A4W5L4C5</accession>
<reference evidence="8" key="2">
    <citation type="submission" date="2025-08" db="UniProtKB">
        <authorList>
            <consortium name="Ensembl"/>
        </authorList>
    </citation>
    <scope>IDENTIFICATION</scope>
</reference>
<dbReference type="AlphaFoldDB" id="A0A4W5L4C5"/>
<keyword evidence="4 5" id="KW-0472">Membrane</keyword>
<feature type="transmembrane region" description="Helical" evidence="6">
    <location>
        <begin position="61"/>
        <end position="81"/>
    </location>
</feature>
<evidence type="ECO:0000259" key="7">
    <source>
        <dbReference type="PROSITE" id="PS50922"/>
    </source>
</evidence>
<sequence length="133" mass="15212">MLTTVAAGSVFFPGLFMLSKKLSTGLVSSVQAIMASSTGYITASSCEDIIKDQYWLTSTDILFAMPYFVYEIYAMVMCYWYKLRVKDHKAEWCQIPGRGPDLRRKFLIVLQHVVMVTVCFPISVFWRQDLVLS</sequence>
<comment type="subcellular location">
    <subcellularLocation>
        <location evidence="1">Membrane</location>
        <topology evidence="1">Multi-pass membrane protein</topology>
    </subcellularLocation>
</comment>
<proteinExistence type="predicted"/>